<dbReference type="InterPro" id="IPR011042">
    <property type="entry name" value="6-blade_b-propeller_TolB-like"/>
</dbReference>
<feature type="chain" id="PRO_5009513483" description="Prolow-density lipoprotein receptor-related protein 1-like beta-propeller domain-containing protein" evidence="1">
    <location>
        <begin position="29"/>
        <end position="286"/>
    </location>
</feature>
<dbReference type="AlphaFoldDB" id="A0A1F4Q2Q8"/>
<evidence type="ECO:0000313" key="4">
    <source>
        <dbReference type="Proteomes" id="UP000178724"/>
    </source>
</evidence>
<name>A0A1F4Q2Q8_UNCSA</name>
<evidence type="ECO:0000256" key="1">
    <source>
        <dbReference type="SAM" id="SignalP"/>
    </source>
</evidence>
<dbReference type="PROSITE" id="PS51257">
    <property type="entry name" value="PROKAR_LIPOPROTEIN"/>
    <property type="match status" value="1"/>
</dbReference>
<dbReference type="EMBL" id="METM01000014">
    <property type="protein sequence ID" value="OGB90160.1"/>
    <property type="molecule type" value="Genomic_DNA"/>
</dbReference>
<comment type="caution">
    <text evidence="3">The sequence shown here is derived from an EMBL/GenBank/DDBJ whole genome shotgun (WGS) entry which is preliminary data.</text>
</comment>
<dbReference type="Gene3D" id="2.120.10.30">
    <property type="entry name" value="TolB, C-terminal domain"/>
    <property type="match status" value="1"/>
</dbReference>
<feature type="signal peptide" evidence="1">
    <location>
        <begin position="1"/>
        <end position="28"/>
    </location>
</feature>
<evidence type="ECO:0000313" key="3">
    <source>
        <dbReference type="EMBL" id="OGB90160.1"/>
    </source>
</evidence>
<dbReference type="InterPro" id="IPR032485">
    <property type="entry name" value="LRP1-like_beta_prop"/>
</dbReference>
<reference evidence="3 4" key="1">
    <citation type="journal article" date="2016" name="Nat. Commun.">
        <title>Thousands of microbial genomes shed light on interconnected biogeochemical processes in an aquifer system.</title>
        <authorList>
            <person name="Anantharaman K."/>
            <person name="Brown C.T."/>
            <person name="Hug L.A."/>
            <person name="Sharon I."/>
            <person name="Castelle C.J."/>
            <person name="Probst A.J."/>
            <person name="Thomas B.C."/>
            <person name="Singh A."/>
            <person name="Wilkins M.J."/>
            <person name="Karaoz U."/>
            <person name="Brodie E.L."/>
            <person name="Williams K.H."/>
            <person name="Hubbard S.S."/>
            <person name="Banfield J.F."/>
        </authorList>
    </citation>
    <scope>NUCLEOTIDE SEQUENCE [LARGE SCALE GENOMIC DNA]</scope>
</reference>
<protein>
    <recommendedName>
        <fullName evidence="2">Prolow-density lipoprotein receptor-related protein 1-like beta-propeller domain-containing protein</fullName>
    </recommendedName>
</protein>
<dbReference type="Proteomes" id="UP000178724">
    <property type="component" value="Unassembled WGS sequence"/>
</dbReference>
<evidence type="ECO:0000259" key="2">
    <source>
        <dbReference type="Pfam" id="PF16472"/>
    </source>
</evidence>
<proteinExistence type="predicted"/>
<sequence length="286" mass="30447">MRTKQFVSVLILCIVISAAGIISGCASTSTSTLYDTPNWMPNGRIICGKLVVTTSQQLYGGGISESKGYMAAFYPSGTGEVNLFEVGTLYETTCSPTGELIAGISPYYNGVVNPILVYDYQGNLTMVPNTSNVDSLDWSPDATKLVYSSSGNLYVIKRDGTGKTQIATSAEAVAWRAGERIAYSFADSESSKVYVINSDGTSKEVIASVGSKPQITQNNRVIYGGYGVQVESVNIDGSDKQVLFSDDTAVSFSKLSFDNSKLCGGIIGDSGIWLINIDGTGKIKIR</sequence>
<feature type="domain" description="Prolow-density lipoprotein receptor-related protein 1-like beta-propeller" evidence="2">
    <location>
        <begin position="148"/>
        <end position="285"/>
    </location>
</feature>
<keyword evidence="1" id="KW-0732">Signal</keyword>
<organism evidence="3 4">
    <name type="scientific">candidate division WOR-1 bacterium RIFCSPHIGHO2_01_FULL_53_15</name>
    <dbReference type="NCBI Taxonomy" id="1802564"/>
    <lineage>
        <taxon>Bacteria</taxon>
        <taxon>Bacillati</taxon>
        <taxon>Saganbacteria</taxon>
    </lineage>
</organism>
<dbReference type="Pfam" id="PF16472">
    <property type="entry name" value="DUF5050"/>
    <property type="match status" value="1"/>
</dbReference>
<dbReference type="SUPFAM" id="SSF82171">
    <property type="entry name" value="DPP6 N-terminal domain-like"/>
    <property type="match status" value="1"/>
</dbReference>
<gene>
    <name evidence="3" type="ORF">A2625_04175</name>
</gene>
<accession>A0A1F4Q2Q8</accession>